<evidence type="ECO:0000313" key="1">
    <source>
        <dbReference type="EMBL" id="KAG7474181.1"/>
    </source>
</evidence>
<sequence length="73" mass="8383">MHCRESLHGGILEEEFFCDQTTNGFSVIKKEIEQRALNEQLNPGTPTHSCSWCNIIKNLCPSLSSIELYRHFT</sequence>
<dbReference type="EMBL" id="JAGKHQ010000021">
    <property type="protein sequence ID" value="KAG7474181.1"/>
    <property type="molecule type" value="Genomic_DNA"/>
</dbReference>
<comment type="caution">
    <text evidence="1">The sequence shown here is derived from an EMBL/GenBank/DDBJ whole genome shotgun (WGS) entry which is preliminary data.</text>
</comment>
<dbReference type="AlphaFoldDB" id="A0AAV6PMX2"/>
<keyword evidence="2" id="KW-1185">Reference proteome</keyword>
<evidence type="ECO:0000313" key="2">
    <source>
        <dbReference type="Proteomes" id="UP000693946"/>
    </source>
</evidence>
<reference evidence="1 2" key="1">
    <citation type="journal article" date="2021" name="Sci. Rep.">
        <title>Chromosome anchoring in Senegalese sole (Solea senegalensis) reveals sex-associated markers and genome rearrangements in flatfish.</title>
        <authorList>
            <person name="Guerrero-Cozar I."/>
            <person name="Gomez-Garrido J."/>
            <person name="Berbel C."/>
            <person name="Martinez-Blanch J.F."/>
            <person name="Alioto T."/>
            <person name="Claros M.G."/>
            <person name="Gagnaire P.A."/>
            <person name="Manchado M."/>
        </authorList>
    </citation>
    <scope>NUCLEOTIDE SEQUENCE [LARGE SCALE GENOMIC DNA]</scope>
    <source>
        <strain evidence="1">Sse05_10M</strain>
    </source>
</reference>
<accession>A0AAV6PMX2</accession>
<gene>
    <name evidence="1" type="ORF">JOB18_003467</name>
</gene>
<protein>
    <submittedName>
        <fullName evidence="1">Uncharacterized protein</fullName>
    </submittedName>
</protein>
<name>A0AAV6PMX2_SOLSE</name>
<dbReference type="Proteomes" id="UP000693946">
    <property type="component" value="Linkage Group LG9"/>
</dbReference>
<proteinExistence type="predicted"/>
<organism evidence="1 2">
    <name type="scientific">Solea senegalensis</name>
    <name type="common">Senegalese sole</name>
    <dbReference type="NCBI Taxonomy" id="28829"/>
    <lineage>
        <taxon>Eukaryota</taxon>
        <taxon>Metazoa</taxon>
        <taxon>Chordata</taxon>
        <taxon>Craniata</taxon>
        <taxon>Vertebrata</taxon>
        <taxon>Euteleostomi</taxon>
        <taxon>Actinopterygii</taxon>
        <taxon>Neopterygii</taxon>
        <taxon>Teleostei</taxon>
        <taxon>Neoteleostei</taxon>
        <taxon>Acanthomorphata</taxon>
        <taxon>Carangaria</taxon>
        <taxon>Pleuronectiformes</taxon>
        <taxon>Pleuronectoidei</taxon>
        <taxon>Soleidae</taxon>
        <taxon>Solea</taxon>
    </lineage>
</organism>